<keyword evidence="2" id="KW-1133">Transmembrane helix</keyword>
<evidence type="ECO:0000256" key="2">
    <source>
        <dbReference type="SAM" id="Phobius"/>
    </source>
</evidence>
<sequence length="185" mass="20996">MVKENGCVIVELETTNGIEEEQESSTEDEETSSLRGITTDEDRPAVNICASSDEISETETKRGDVAVNPDRSQAHLINRADDNVNLNIIAADDFNEQAIRNQVSRYIRRCHVNCFYFSISFFPIAIVCTYYICSFAKNIMRCEKKIASSIILALLLLSLAVHLFFICLKEIILRKKLKPNQNTRK</sequence>
<dbReference type="AlphaFoldDB" id="A0A0S4M3F6"/>
<evidence type="ECO:0000256" key="1">
    <source>
        <dbReference type="SAM" id="MobiDB-lite"/>
    </source>
</evidence>
<keyword evidence="2" id="KW-0472">Membrane</keyword>
<protein>
    <submittedName>
        <fullName evidence="3">Putative membrane protein</fullName>
    </submittedName>
</protein>
<feature type="compositionally biased region" description="Acidic residues" evidence="1">
    <location>
        <begin position="18"/>
        <end position="31"/>
    </location>
</feature>
<feature type="transmembrane region" description="Helical" evidence="2">
    <location>
        <begin position="114"/>
        <end position="140"/>
    </location>
</feature>
<keyword evidence="2" id="KW-0812">Transmembrane</keyword>
<reference evidence="4" key="1">
    <citation type="submission" date="2015-11" db="EMBL/GenBank/DDBJ databases">
        <authorList>
            <person name="Seth-Smith H.M.B."/>
        </authorList>
    </citation>
    <scope>NUCLEOTIDE SEQUENCE [LARGE SCALE GENOMIC DNA]</scope>
    <source>
        <strain evidence="4">2013Ark11</strain>
    </source>
</reference>
<feature type="transmembrane region" description="Helical" evidence="2">
    <location>
        <begin position="146"/>
        <end position="168"/>
    </location>
</feature>
<proteinExistence type="predicted"/>
<dbReference type="EMBL" id="LN906597">
    <property type="protein sequence ID" value="CUT18307.1"/>
    <property type="molecule type" value="Genomic_DNA"/>
</dbReference>
<gene>
    <name evidence="3" type="ORF">Ark11_1509</name>
</gene>
<evidence type="ECO:0000313" key="4">
    <source>
        <dbReference type="Proteomes" id="UP000198651"/>
    </source>
</evidence>
<dbReference type="Proteomes" id="UP000198651">
    <property type="component" value="Chromosome I"/>
</dbReference>
<evidence type="ECO:0000313" key="3">
    <source>
        <dbReference type="EMBL" id="CUT18307.1"/>
    </source>
</evidence>
<dbReference type="RefSeq" id="WP_092490682.1">
    <property type="nucleotide sequence ID" value="NZ_LN906597.1"/>
</dbReference>
<accession>A0A0S4M3F6</accession>
<feature type="region of interest" description="Disordered" evidence="1">
    <location>
        <begin position="13"/>
        <end position="37"/>
    </location>
</feature>
<organism evidence="3 4">
    <name type="scientific">Candidatus Ichthyocystis hellenicum</name>
    <dbReference type="NCBI Taxonomy" id="1561003"/>
    <lineage>
        <taxon>Bacteria</taxon>
        <taxon>Pseudomonadati</taxon>
        <taxon>Pseudomonadota</taxon>
        <taxon>Betaproteobacteria</taxon>
        <taxon>Burkholderiales</taxon>
        <taxon>Candidatus Ichthyocystis</taxon>
    </lineage>
</organism>
<keyword evidence="4" id="KW-1185">Reference proteome</keyword>
<name>A0A0S4M3F6_9BURK</name>